<accession>A0A561CH91</accession>
<evidence type="ECO:0000313" key="2">
    <source>
        <dbReference type="EMBL" id="TWD90347.1"/>
    </source>
</evidence>
<dbReference type="InterPro" id="IPR015655">
    <property type="entry name" value="PP2C"/>
</dbReference>
<dbReference type="EMBL" id="VIVL01000001">
    <property type="protein sequence ID" value="TWD90347.1"/>
    <property type="molecule type" value="Genomic_DNA"/>
</dbReference>
<dbReference type="PANTHER" id="PTHR47992">
    <property type="entry name" value="PROTEIN PHOSPHATASE"/>
    <property type="match status" value="1"/>
</dbReference>
<name>A0A561CH91_9BURK</name>
<dbReference type="AlphaFoldDB" id="A0A561CH91"/>
<dbReference type="InterPro" id="IPR036457">
    <property type="entry name" value="PPM-type-like_dom_sf"/>
</dbReference>
<dbReference type="GO" id="GO:0004722">
    <property type="term" value="F:protein serine/threonine phosphatase activity"/>
    <property type="evidence" value="ECO:0007669"/>
    <property type="project" value="InterPro"/>
</dbReference>
<reference evidence="2 3" key="1">
    <citation type="submission" date="2019-06" db="EMBL/GenBank/DDBJ databases">
        <title>Sorghum-associated microbial communities from plants grown in Nebraska, USA.</title>
        <authorList>
            <person name="Schachtman D."/>
        </authorList>
    </citation>
    <scope>NUCLEOTIDE SEQUENCE [LARGE SCALE GENOMIC DNA]</scope>
    <source>
        <strain evidence="2 3">T529</strain>
    </source>
</reference>
<dbReference type="OrthoDB" id="9801841at2"/>
<dbReference type="Gene3D" id="3.60.40.10">
    <property type="entry name" value="PPM-type phosphatase domain"/>
    <property type="match status" value="1"/>
</dbReference>
<dbReference type="Proteomes" id="UP000319722">
    <property type="component" value="Unassembled WGS sequence"/>
</dbReference>
<dbReference type="CDD" id="cd00143">
    <property type="entry name" value="PP2Cc"/>
    <property type="match status" value="1"/>
</dbReference>
<dbReference type="SMART" id="SM00331">
    <property type="entry name" value="PP2C_SIG"/>
    <property type="match status" value="1"/>
</dbReference>
<dbReference type="RefSeq" id="WP_145738570.1">
    <property type="nucleotide sequence ID" value="NZ_VIVL01000001.1"/>
</dbReference>
<dbReference type="Pfam" id="PF13672">
    <property type="entry name" value="PP2C_2"/>
    <property type="match status" value="1"/>
</dbReference>
<proteinExistence type="predicted"/>
<dbReference type="PROSITE" id="PS51746">
    <property type="entry name" value="PPM_2"/>
    <property type="match status" value="1"/>
</dbReference>
<dbReference type="SMART" id="SM00332">
    <property type="entry name" value="PP2Cc"/>
    <property type="match status" value="1"/>
</dbReference>
<evidence type="ECO:0000313" key="3">
    <source>
        <dbReference type="Proteomes" id="UP000319722"/>
    </source>
</evidence>
<comment type="caution">
    <text evidence="2">The sequence shown here is derived from an EMBL/GenBank/DDBJ whole genome shotgun (WGS) entry which is preliminary data.</text>
</comment>
<dbReference type="InterPro" id="IPR001932">
    <property type="entry name" value="PPM-type_phosphatase-like_dom"/>
</dbReference>
<gene>
    <name evidence="2" type="ORF">FB547_10111</name>
</gene>
<organism evidence="2 3">
    <name type="scientific">Variovorax beijingensis</name>
    <dbReference type="NCBI Taxonomy" id="2496117"/>
    <lineage>
        <taxon>Bacteria</taxon>
        <taxon>Pseudomonadati</taxon>
        <taxon>Pseudomonadota</taxon>
        <taxon>Betaproteobacteria</taxon>
        <taxon>Burkholderiales</taxon>
        <taxon>Comamonadaceae</taxon>
        <taxon>Variovorax</taxon>
    </lineage>
</organism>
<protein>
    <submittedName>
        <fullName evidence="2">Serine/threonine protein phosphatase PrpC</fullName>
    </submittedName>
</protein>
<sequence length="273" mass="29275">MLETTPRAFAVPISTSQFSCVGERSGNQDAIGYHLDEYNACFVVSDGVGGNAGGELAARIAVDTALNTFVDNPSVAQHDILQAVKAANDAILAKQRELADQSRMSATIVSLFVDRTSGQACWAHVGDSRLYWFRRGALMQRTEDHSLSERSGEAALGNGANGSERLVKSNLLYRALGARATAETTVSTPQRLADGDAFLLCTDGLWQLISQQVMERSLQLADSAEEWLALLRRAAEAKADESRDNYSALAVWVGFPQQVTLAGTAQPAARPAA</sequence>
<evidence type="ECO:0000259" key="1">
    <source>
        <dbReference type="PROSITE" id="PS51746"/>
    </source>
</evidence>
<feature type="domain" description="PPM-type phosphatase" evidence="1">
    <location>
        <begin position="10"/>
        <end position="253"/>
    </location>
</feature>
<dbReference type="SUPFAM" id="SSF81606">
    <property type="entry name" value="PP2C-like"/>
    <property type="match status" value="1"/>
</dbReference>